<dbReference type="Proteomes" id="UP000292547">
    <property type="component" value="Chromosome"/>
</dbReference>
<gene>
    <name evidence="2" type="ORF">D0Z67_28130</name>
</gene>
<keyword evidence="1" id="KW-0472">Membrane</keyword>
<feature type="transmembrane region" description="Helical" evidence="1">
    <location>
        <begin position="28"/>
        <end position="53"/>
    </location>
</feature>
<evidence type="ECO:0000313" key="3">
    <source>
        <dbReference type="Proteomes" id="UP000292547"/>
    </source>
</evidence>
<dbReference type="KEGG" id="sseo:D0Z67_28130"/>
<sequence>MTRTPPQTITPIRLWRWRRNPLRRHGDLVEAWVVLLTWILVVLGGALAGWAAASSVDSALAVRRDQVHEVRAVLTGPAPKTAPSRGGYDDDRVWTKVRWTDAKGAVHTDKAKVSPGTPAGTSVTLWTDGSGRTVPPPASEAESLLQTVLTGVLVAQVTGTAVWAAGRLACGTLVRRRLAEWDEEWSRVGPEWRRLSGGRG</sequence>
<dbReference type="PANTHER" id="PTHR42305">
    <property type="entry name" value="MEMBRANE PROTEIN RV1733C-RELATED"/>
    <property type="match status" value="1"/>
</dbReference>
<dbReference type="OrthoDB" id="4213157at2"/>
<dbReference type="InterPro" id="IPR039708">
    <property type="entry name" value="MT1774/Rv1733c-like"/>
</dbReference>
<dbReference type="RefSeq" id="WP_031179414.1">
    <property type="nucleotide sequence ID" value="NZ_CP032229.1"/>
</dbReference>
<reference evidence="2 3" key="1">
    <citation type="submission" date="2018-08" db="EMBL/GenBank/DDBJ databases">
        <title>The complete genome sequence of Streptomyces seoulensis, a pioneer strain for nickel superoxide dismutase discovery.</title>
        <authorList>
            <person name="Shin J."/>
            <person name="Lee J.-S."/>
            <person name="Lee E.-J."/>
            <person name="Youn H.-D."/>
        </authorList>
    </citation>
    <scope>NUCLEOTIDE SEQUENCE [LARGE SCALE GENOMIC DNA]</scope>
    <source>
        <strain evidence="2 3">KCTC 9819</strain>
    </source>
</reference>
<evidence type="ECO:0000256" key="1">
    <source>
        <dbReference type="SAM" id="Phobius"/>
    </source>
</evidence>
<evidence type="ECO:0000313" key="2">
    <source>
        <dbReference type="EMBL" id="QBJ93756.1"/>
    </source>
</evidence>
<name>A0A4V1A090_STRSO</name>
<keyword evidence="1" id="KW-1133">Transmembrane helix</keyword>
<accession>A0A4V1A090</accession>
<dbReference type="GeneID" id="300102773"/>
<proteinExistence type="predicted"/>
<keyword evidence="3" id="KW-1185">Reference proteome</keyword>
<protein>
    <submittedName>
        <fullName evidence="2">Uncharacterized protein</fullName>
    </submittedName>
</protein>
<dbReference type="STRING" id="73044.GCA_000725795_00572"/>
<keyword evidence="1" id="KW-0812">Transmembrane</keyword>
<dbReference type="EMBL" id="CP032229">
    <property type="protein sequence ID" value="QBJ93756.1"/>
    <property type="molecule type" value="Genomic_DNA"/>
</dbReference>
<organism evidence="2 3">
    <name type="scientific">Streptomyces seoulensis</name>
    <dbReference type="NCBI Taxonomy" id="73044"/>
    <lineage>
        <taxon>Bacteria</taxon>
        <taxon>Bacillati</taxon>
        <taxon>Actinomycetota</taxon>
        <taxon>Actinomycetes</taxon>
        <taxon>Kitasatosporales</taxon>
        <taxon>Streptomycetaceae</taxon>
        <taxon>Streptomyces</taxon>
    </lineage>
</organism>
<dbReference type="PANTHER" id="PTHR42305:SF1">
    <property type="entry name" value="MEMBRANE PROTEIN RV1733C-RELATED"/>
    <property type="match status" value="1"/>
</dbReference>
<dbReference type="AlphaFoldDB" id="A0A4V1A090"/>